<keyword evidence="3" id="KW-1185">Reference proteome</keyword>
<dbReference type="EMBL" id="JAEVFJ010000037">
    <property type="protein sequence ID" value="KAH8091006.1"/>
    <property type="molecule type" value="Genomic_DNA"/>
</dbReference>
<keyword evidence="1" id="KW-0472">Membrane</keyword>
<keyword evidence="1" id="KW-0812">Transmembrane</keyword>
<evidence type="ECO:0000256" key="1">
    <source>
        <dbReference type="SAM" id="Phobius"/>
    </source>
</evidence>
<organism evidence="2 3">
    <name type="scientific">Cristinia sonorae</name>
    <dbReference type="NCBI Taxonomy" id="1940300"/>
    <lineage>
        <taxon>Eukaryota</taxon>
        <taxon>Fungi</taxon>
        <taxon>Dikarya</taxon>
        <taxon>Basidiomycota</taxon>
        <taxon>Agaricomycotina</taxon>
        <taxon>Agaricomycetes</taxon>
        <taxon>Agaricomycetidae</taxon>
        <taxon>Agaricales</taxon>
        <taxon>Pleurotineae</taxon>
        <taxon>Stephanosporaceae</taxon>
        <taxon>Cristinia</taxon>
    </lineage>
</organism>
<sequence length="363" mass="39930">MTQTSTSTPHYTDVDRDLEHNELHHDDLAYTKKGLRKAILVIICVAVVVLPVVLYVTLLGWWAALVPSVLIATCLPLLFTPENTRFQRSSTRDVMKEVVHTVMSISTLFFAAFLWSLGMLVTETSIPYLSDCMFSPSSPRPPPSISSTPTTKHGFKLHVPPPSIDCAHVDLGDAVSARLLAFLIILIFSPILYVWIAGVFGFSRNHWGQKYEMWYTVVASPLWFLSLARHLVFTWREEDEGDVEVVFEADDAHSVEPTARAPAAPIASSGNTAASVGAGEVEAVPSGSDSRAPESGDEGCAVWKRSSIEVKGVDVDKDSSDGTPPPYPPYDPVLFCLLVLWIAQARGLTLNKSLRPYDEVNKF</sequence>
<evidence type="ECO:0000313" key="3">
    <source>
        <dbReference type="Proteomes" id="UP000813824"/>
    </source>
</evidence>
<feature type="transmembrane region" description="Helical" evidence="1">
    <location>
        <begin position="101"/>
        <end position="121"/>
    </location>
</feature>
<feature type="transmembrane region" description="Helical" evidence="1">
    <location>
        <begin position="179"/>
        <end position="202"/>
    </location>
</feature>
<dbReference type="Proteomes" id="UP000813824">
    <property type="component" value="Unassembled WGS sequence"/>
</dbReference>
<dbReference type="AlphaFoldDB" id="A0A8K0XLJ2"/>
<keyword evidence="1" id="KW-1133">Transmembrane helix</keyword>
<comment type="caution">
    <text evidence="2">The sequence shown here is derived from an EMBL/GenBank/DDBJ whole genome shotgun (WGS) entry which is preliminary data.</text>
</comment>
<evidence type="ECO:0000313" key="2">
    <source>
        <dbReference type="EMBL" id="KAH8091006.1"/>
    </source>
</evidence>
<reference evidence="2" key="1">
    <citation type="journal article" date="2021" name="New Phytol.">
        <title>Evolutionary innovations through gain and loss of genes in the ectomycorrhizal Boletales.</title>
        <authorList>
            <person name="Wu G."/>
            <person name="Miyauchi S."/>
            <person name="Morin E."/>
            <person name="Kuo A."/>
            <person name="Drula E."/>
            <person name="Varga T."/>
            <person name="Kohler A."/>
            <person name="Feng B."/>
            <person name="Cao Y."/>
            <person name="Lipzen A."/>
            <person name="Daum C."/>
            <person name="Hundley H."/>
            <person name="Pangilinan J."/>
            <person name="Johnson J."/>
            <person name="Barry K."/>
            <person name="LaButti K."/>
            <person name="Ng V."/>
            <person name="Ahrendt S."/>
            <person name="Min B."/>
            <person name="Choi I.G."/>
            <person name="Park H."/>
            <person name="Plett J.M."/>
            <person name="Magnuson J."/>
            <person name="Spatafora J.W."/>
            <person name="Nagy L.G."/>
            <person name="Henrissat B."/>
            <person name="Grigoriev I.V."/>
            <person name="Yang Z.L."/>
            <person name="Xu J."/>
            <person name="Martin F.M."/>
        </authorList>
    </citation>
    <scope>NUCLEOTIDE SEQUENCE</scope>
    <source>
        <strain evidence="2">KKN 215</strain>
    </source>
</reference>
<feature type="transmembrane region" description="Helical" evidence="1">
    <location>
        <begin position="62"/>
        <end position="80"/>
    </location>
</feature>
<protein>
    <submittedName>
        <fullName evidence="2">Uncharacterized protein</fullName>
    </submittedName>
</protein>
<name>A0A8K0XLJ2_9AGAR</name>
<accession>A0A8K0XLJ2</accession>
<feature type="transmembrane region" description="Helical" evidence="1">
    <location>
        <begin position="38"/>
        <end position="56"/>
    </location>
</feature>
<proteinExistence type="predicted"/>
<gene>
    <name evidence="2" type="ORF">BXZ70DRAFT_489518</name>
</gene>